<comment type="caution">
    <text evidence="2">The sequence shown here is derived from an EMBL/GenBank/DDBJ whole genome shotgun (WGS) entry which is preliminary data.</text>
</comment>
<evidence type="ECO:0000256" key="1">
    <source>
        <dbReference type="SAM" id="Phobius"/>
    </source>
</evidence>
<dbReference type="AlphaFoldDB" id="A0A367EXL8"/>
<feature type="transmembrane region" description="Helical" evidence="1">
    <location>
        <begin position="319"/>
        <end position="337"/>
    </location>
</feature>
<dbReference type="EMBL" id="QOIL01000027">
    <property type="protein sequence ID" value="RCG22741.1"/>
    <property type="molecule type" value="Genomic_DNA"/>
</dbReference>
<feature type="transmembrane region" description="Helical" evidence="1">
    <location>
        <begin position="183"/>
        <end position="203"/>
    </location>
</feature>
<protein>
    <submittedName>
        <fullName evidence="2">Permease</fullName>
    </submittedName>
</protein>
<feature type="transmembrane region" description="Helical" evidence="1">
    <location>
        <begin position="275"/>
        <end position="298"/>
    </location>
</feature>
<feature type="transmembrane region" description="Helical" evidence="1">
    <location>
        <begin position="343"/>
        <end position="365"/>
    </location>
</feature>
<evidence type="ECO:0000313" key="3">
    <source>
        <dbReference type="Proteomes" id="UP000253094"/>
    </source>
</evidence>
<feature type="transmembrane region" description="Helical" evidence="1">
    <location>
        <begin position="235"/>
        <end position="255"/>
    </location>
</feature>
<keyword evidence="1" id="KW-0812">Transmembrane</keyword>
<name>A0A367EXL8_9ACTN</name>
<sequence length="722" mass="76575">MGRSARERSPGNRLRFFSLILAAAMATLTATALLAVTAVYHGRDERNAHRNPRYTEGHEAVAMLLLQGDAVGDLTHEVSMLVPLDASAPPPPGIPRWPEPGEAFLSPELLRLGAGEQIKERYGRYAGLIAPEGLGSVNERYAYVRPPGVDPPRGNRWTKITGFGTGRPGALGEVLDVAPLSQFLMVLLVVAGGPAAVLVVVAARCGSAGRDRRNALLTALGGGWRHRAMFTVGEAVMPVAVGTAAGVLPLAALMIGDTRLPITGYLVGAEDMRSAAWAIPLAAVASFTLVLGAVLALHRADRSGRATRPRVFARPIPRWRLVVCGLGLLLVAASPYWTGLTRFFLYMAGSVLLWATVPSVAAVVIRRLGAGLARLGRLRGWAAALIAGRWITARPGVVVRLSVAIVIGLGLITQVQVWTSWLGSMGMDARIAQARLGDSVLFVRAATLTEQNVRWFTAALPSGYEVVALDPSRPPASRPEAEGLPPEALPQELRAPCPVLRRLGLTCSTSSTPMSGTTGDVRLDELERWAGNGKPLRVRSGPVATTGERPERLVVLADSGDRGQGAVKRAAYATLERPHVERPGQGWLMGANNTASYGDWTVLFATAGLAILLLAVMISSAAEFLIFGAELAPLAVQTDRRGVFVLLGLWNLSMPLVLVTVVGALVAVWQGQFFISLTQSGSFSWPILLSTATSAGSFAVLTGLLGGLSASRTAMRWRPRAD</sequence>
<keyword evidence="1" id="KW-1133">Transmembrane helix</keyword>
<feature type="transmembrane region" description="Helical" evidence="1">
    <location>
        <begin position="397"/>
        <end position="418"/>
    </location>
</feature>
<evidence type="ECO:0000313" key="2">
    <source>
        <dbReference type="EMBL" id="RCG22741.1"/>
    </source>
</evidence>
<keyword evidence="3" id="KW-1185">Reference proteome</keyword>
<gene>
    <name evidence="2" type="ORF">DQ384_34615</name>
</gene>
<feature type="transmembrane region" description="Helical" evidence="1">
    <location>
        <begin position="602"/>
        <end position="631"/>
    </location>
</feature>
<accession>A0A367EXL8</accession>
<organism evidence="2 3">
    <name type="scientific">Sphaerisporangium album</name>
    <dbReference type="NCBI Taxonomy" id="509200"/>
    <lineage>
        <taxon>Bacteria</taxon>
        <taxon>Bacillati</taxon>
        <taxon>Actinomycetota</taxon>
        <taxon>Actinomycetes</taxon>
        <taxon>Streptosporangiales</taxon>
        <taxon>Streptosporangiaceae</taxon>
        <taxon>Sphaerisporangium</taxon>
    </lineage>
</organism>
<feature type="transmembrane region" description="Helical" evidence="1">
    <location>
        <begin position="643"/>
        <end position="667"/>
    </location>
</feature>
<proteinExistence type="predicted"/>
<dbReference type="Proteomes" id="UP000253094">
    <property type="component" value="Unassembled WGS sequence"/>
</dbReference>
<reference evidence="2 3" key="1">
    <citation type="submission" date="2018-06" db="EMBL/GenBank/DDBJ databases">
        <title>Sphaerisporangium craniellae sp. nov., isolated from a marine sponge in the South China Sea.</title>
        <authorList>
            <person name="Li L."/>
        </authorList>
    </citation>
    <scope>NUCLEOTIDE SEQUENCE [LARGE SCALE GENOMIC DNA]</scope>
    <source>
        <strain evidence="2 3">CCTCC AA 208026</strain>
    </source>
</reference>
<feature type="transmembrane region" description="Helical" evidence="1">
    <location>
        <begin position="687"/>
        <end position="710"/>
    </location>
</feature>
<feature type="transmembrane region" description="Helical" evidence="1">
    <location>
        <begin position="16"/>
        <end position="40"/>
    </location>
</feature>
<keyword evidence="1" id="KW-0472">Membrane</keyword>